<keyword evidence="1" id="KW-1133">Transmembrane helix</keyword>
<feature type="transmembrane region" description="Helical" evidence="1">
    <location>
        <begin position="31"/>
        <end position="50"/>
    </location>
</feature>
<dbReference type="AlphaFoldDB" id="A0A0P8WBK6"/>
<protein>
    <submittedName>
        <fullName evidence="2">Uncharacterized protein</fullName>
    </submittedName>
</protein>
<dbReference type="EMBL" id="LKET01000028">
    <property type="protein sequence ID" value="KPU45101.1"/>
    <property type="molecule type" value="Genomic_DNA"/>
</dbReference>
<organism evidence="2 3">
    <name type="scientific">Oxobacter pfennigii</name>
    <dbReference type="NCBI Taxonomy" id="36849"/>
    <lineage>
        <taxon>Bacteria</taxon>
        <taxon>Bacillati</taxon>
        <taxon>Bacillota</taxon>
        <taxon>Clostridia</taxon>
        <taxon>Eubacteriales</taxon>
        <taxon>Clostridiaceae</taxon>
        <taxon>Oxobacter</taxon>
    </lineage>
</organism>
<proteinExistence type="predicted"/>
<dbReference type="RefSeq" id="WP_054874638.1">
    <property type="nucleotide sequence ID" value="NZ_LKET01000028.1"/>
</dbReference>
<feature type="transmembrane region" description="Helical" evidence="1">
    <location>
        <begin position="6"/>
        <end position="24"/>
    </location>
</feature>
<comment type="caution">
    <text evidence="2">The sequence shown here is derived from an EMBL/GenBank/DDBJ whole genome shotgun (WGS) entry which is preliminary data.</text>
</comment>
<accession>A0A0P8WBK6</accession>
<reference evidence="2 3" key="1">
    <citation type="submission" date="2015-09" db="EMBL/GenBank/DDBJ databases">
        <title>Genome sequence of Oxobacter pfennigii DSM 3222.</title>
        <authorList>
            <person name="Poehlein A."/>
            <person name="Bengelsdorf F.R."/>
            <person name="Schiel-Bengelsdorf B."/>
            <person name="Duerre P."/>
            <person name="Daniel R."/>
        </authorList>
    </citation>
    <scope>NUCLEOTIDE SEQUENCE [LARGE SCALE GENOMIC DNA]</scope>
    <source>
        <strain evidence="2 3">DSM 3222</strain>
    </source>
</reference>
<name>A0A0P8WBK6_9CLOT</name>
<evidence type="ECO:0000313" key="2">
    <source>
        <dbReference type="EMBL" id="KPU45101.1"/>
    </source>
</evidence>
<sequence>MLISKNIFFLLIFVIGGILLQIFLSKRKSKWFGLILPMICLIFSLIVVLGNTPMYTSGELTMQQLAPDGTVIEESIIEQHKQPIMNTGTAIFQMLIVFLLYNIPTAILLIVYFACRENIRKNSQLEKMNIQDLE</sequence>
<keyword evidence="1" id="KW-0472">Membrane</keyword>
<gene>
    <name evidence="2" type="ORF">OXPF_15790</name>
</gene>
<dbReference type="OrthoDB" id="2200068at2"/>
<feature type="transmembrane region" description="Helical" evidence="1">
    <location>
        <begin position="90"/>
        <end position="115"/>
    </location>
</feature>
<dbReference type="Proteomes" id="UP000050326">
    <property type="component" value="Unassembled WGS sequence"/>
</dbReference>
<keyword evidence="1" id="KW-0812">Transmembrane</keyword>
<keyword evidence="3" id="KW-1185">Reference proteome</keyword>
<evidence type="ECO:0000256" key="1">
    <source>
        <dbReference type="SAM" id="Phobius"/>
    </source>
</evidence>
<evidence type="ECO:0000313" key="3">
    <source>
        <dbReference type="Proteomes" id="UP000050326"/>
    </source>
</evidence>